<comment type="caution">
    <text evidence="5">The sequence shown here is derived from an EMBL/GenBank/DDBJ whole genome shotgun (WGS) entry which is preliminary data.</text>
</comment>
<dbReference type="InterPro" id="IPR014026">
    <property type="entry name" value="UDP-Glc/GDP-Man_DH_dimer"/>
</dbReference>
<dbReference type="InterPro" id="IPR028359">
    <property type="entry name" value="UDP_ManNAc/GlcNAc_DH"/>
</dbReference>
<dbReference type="GO" id="GO:0000271">
    <property type="term" value="P:polysaccharide biosynthetic process"/>
    <property type="evidence" value="ECO:0007669"/>
    <property type="project" value="InterPro"/>
</dbReference>
<dbReference type="InterPro" id="IPR036220">
    <property type="entry name" value="UDP-Glc/GDP-Man_DH_C_sf"/>
</dbReference>
<dbReference type="GO" id="GO:0016628">
    <property type="term" value="F:oxidoreductase activity, acting on the CH-CH group of donors, NAD or NADP as acceptor"/>
    <property type="evidence" value="ECO:0007669"/>
    <property type="project" value="InterPro"/>
</dbReference>
<accession>A0A641AUK9</accession>
<dbReference type="InterPro" id="IPR036291">
    <property type="entry name" value="NAD(P)-bd_dom_sf"/>
</dbReference>
<dbReference type="SUPFAM" id="SSF48179">
    <property type="entry name" value="6-phosphogluconate dehydrogenase C-terminal domain-like"/>
    <property type="match status" value="1"/>
</dbReference>
<evidence type="ECO:0000256" key="2">
    <source>
        <dbReference type="ARBA" id="ARBA00023027"/>
    </source>
</evidence>
<keyword evidence="6" id="KW-1185">Reference proteome</keyword>
<organism evidence="5 6">
    <name type="scientific">Aeromicrobium fastidiosum</name>
    <dbReference type="NCBI Taxonomy" id="52699"/>
    <lineage>
        <taxon>Bacteria</taxon>
        <taxon>Bacillati</taxon>
        <taxon>Actinomycetota</taxon>
        <taxon>Actinomycetes</taxon>
        <taxon>Propionibacteriales</taxon>
        <taxon>Nocardioidaceae</taxon>
        <taxon>Aeromicrobium</taxon>
    </lineage>
</organism>
<keyword evidence="2" id="KW-0520">NAD</keyword>
<evidence type="ECO:0000256" key="1">
    <source>
        <dbReference type="ARBA" id="ARBA00023002"/>
    </source>
</evidence>
<dbReference type="RefSeq" id="WP_129181406.1">
    <property type="nucleotide sequence ID" value="NZ_JAGIOG010000001.1"/>
</dbReference>
<dbReference type="EMBL" id="SDPP02000001">
    <property type="protein sequence ID" value="KAA1380691.1"/>
    <property type="molecule type" value="Genomic_DNA"/>
</dbReference>
<dbReference type="GO" id="GO:0016616">
    <property type="term" value="F:oxidoreductase activity, acting on the CH-OH group of donors, NAD or NADP as acceptor"/>
    <property type="evidence" value="ECO:0007669"/>
    <property type="project" value="InterPro"/>
</dbReference>
<dbReference type="InterPro" id="IPR017476">
    <property type="entry name" value="UDP-Glc/GDP-Man"/>
</dbReference>
<reference evidence="5" key="1">
    <citation type="submission" date="2019-09" db="EMBL/GenBank/DDBJ databases">
        <authorList>
            <person name="Li J."/>
        </authorList>
    </citation>
    <scope>NUCLEOTIDE SEQUENCE [LARGE SCALE GENOMIC DNA]</scope>
    <source>
        <strain evidence="5">NRBC 14897</strain>
    </source>
</reference>
<dbReference type="AlphaFoldDB" id="A0A641AUK9"/>
<dbReference type="PANTHER" id="PTHR43491:SF1">
    <property type="entry name" value="UDP-N-ACETYL-D-MANNOSAMINE DEHYDROGENASE"/>
    <property type="match status" value="1"/>
</dbReference>
<comment type="similarity">
    <text evidence="3">Belongs to the UDP-glucose/GDP-mannose dehydrogenase family.</text>
</comment>
<evidence type="ECO:0000313" key="5">
    <source>
        <dbReference type="EMBL" id="KAA1380691.1"/>
    </source>
</evidence>
<evidence type="ECO:0000259" key="4">
    <source>
        <dbReference type="SMART" id="SM00984"/>
    </source>
</evidence>
<dbReference type="SUPFAM" id="SSF52413">
    <property type="entry name" value="UDP-glucose/GDP-mannose dehydrogenase C-terminal domain"/>
    <property type="match status" value="1"/>
</dbReference>
<dbReference type="PIRSF" id="PIRSF500136">
    <property type="entry name" value="UDP_ManNAc_DH"/>
    <property type="match status" value="1"/>
</dbReference>
<dbReference type="Pfam" id="PF03721">
    <property type="entry name" value="UDPG_MGDP_dh_N"/>
    <property type="match status" value="1"/>
</dbReference>
<dbReference type="Gene3D" id="3.40.50.720">
    <property type="entry name" value="NAD(P)-binding Rossmann-like Domain"/>
    <property type="match status" value="2"/>
</dbReference>
<dbReference type="OrthoDB" id="5193947at2"/>
<dbReference type="NCBIfam" id="TIGR03026">
    <property type="entry name" value="NDP-sugDHase"/>
    <property type="match status" value="1"/>
</dbReference>
<dbReference type="PIRSF" id="PIRSF000124">
    <property type="entry name" value="UDPglc_GDPman_dh"/>
    <property type="match status" value="1"/>
</dbReference>
<dbReference type="Pfam" id="PF00984">
    <property type="entry name" value="UDPG_MGDP_dh"/>
    <property type="match status" value="1"/>
</dbReference>
<dbReference type="InterPro" id="IPR014027">
    <property type="entry name" value="UDP-Glc/GDP-Man_DH_C"/>
</dbReference>
<dbReference type="SUPFAM" id="SSF51735">
    <property type="entry name" value="NAD(P)-binding Rossmann-fold domains"/>
    <property type="match status" value="1"/>
</dbReference>
<dbReference type="GO" id="GO:0051287">
    <property type="term" value="F:NAD binding"/>
    <property type="evidence" value="ECO:0007669"/>
    <property type="project" value="InterPro"/>
</dbReference>
<sequence length="438" mass="47103">MAAAWACSVEIGGSVKSHAVVIGMGYVGLPLAMNLVESGLSVVGYDTDAGVVESLNAGSSHVDDVKADAVRRALQRGFRASSDPSEIIDATEVIVCVPTPLDVDGQPDLRHVEAAARAIGQHVRPGALCVLESTIYPGTTEKIFAPLVSAGGLVVGSDVFVAFSPERIDPGNPEFGIRNTPKVVAGMTQECTRRARSFYEQIVSTVVEARGTREAEMAKLLENSFRHVNIALVNELLRLCNELEIDLWDVIRCAETKPFGFMAFRPGPGVGGHCIPVDPGYLRHHVRKELGSPFRMLELAEEVNAGAPRYVVERVQRMLNDASRPVKGSSLLLVGVTYKPDVADCRETPAAPIARRLADWGAAVRFHDPLVESWSPCPGGEPALQRVDDVYVAAAEADLVVLLQPHAEYDLERLAGSSVLLLDTSGRVQQCTAAVQRL</sequence>
<dbReference type="Proteomes" id="UP001515100">
    <property type="component" value="Unassembled WGS sequence"/>
</dbReference>
<evidence type="ECO:0000313" key="6">
    <source>
        <dbReference type="Proteomes" id="UP001515100"/>
    </source>
</evidence>
<gene>
    <name evidence="5" type="ORF">ESP62_005855</name>
</gene>
<protein>
    <submittedName>
        <fullName evidence="5">Nucleotide sugar dehydrogenase</fullName>
    </submittedName>
</protein>
<dbReference type="SMART" id="SM00984">
    <property type="entry name" value="UDPG_MGDP_dh_C"/>
    <property type="match status" value="1"/>
</dbReference>
<name>A0A641AUK9_9ACTN</name>
<dbReference type="InterPro" id="IPR001732">
    <property type="entry name" value="UDP-Glc/GDP-Man_DH_N"/>
</dbReference>
<dbReference type="Pfam" id="PF03720">
    <property type="entry name" value="UDPG_MGDP_dh_C"/>
    <property type="match status" value="1"/>
</dbReference>
<keyword evidence="1" id="KW-0560">Oxidoreductase</keyword>
<dbReference type="InterPro" id="IPR008927">
    <property type="entry name" value="6-PGluconate_DH-like_C_sf"/>
</dbReference>
<evidence type="ECO:0000256" key="3">
    <source>
        <dbReference type="PIRNR" id="PIRNR000124"/>
    </source>
</evidence>
<feature type="domain" description="UDP-glucose/GDP-mannose dehydrogenase C-terminal" evidence="4">
    <location>
        <begin position="332"/>
        <end position="430"/>
    </location>
</feature>
<proteinExistence type="inferred from homology"/>
<dbReference type="PANTHER" id="PTHR43491">
    <property type="entry name" value="UDP-N-ACETYL-D-MANNOSAMINE DEHYDROGENASE"/>
    <property type="match status" value="1"/>
</dbReference>